<evidence type="ECO:0000313" key="3">
    <source>
        <dbReference type="Proteomes" id="UP000005203"/>
    </source>
</evidence>
<reference evidence="2" key="1">
    <citation type="submission" date="2021-01" db="UniProtKB">
        <authorList>
            <consortium name="EnsemblMetazoa"/>
        </authorList>
    </citation>
    <scope>IDENTIFICATION</scope>
    <source>
        <strain evidence="2">DH4</strain>
    </source>
</reference>
<dbReference type="KEGG" id="ame:727436"/>
<dbReference type="OrthoDB" id="10250488at2759"/>
<dbReference type="GeneID" id="727436"/>
<dbReference type="Proteomes" id="UP000005203">
    <property type="component" value="Linkage group LG1"/>
</dbReference>
<dbReference type="SUPFAM" id="SSF49785">
    <property type="entry name" value="Galactose-binding domain-like"/>
    <property type="match status" value="1"/>
</dbReference>
<evidence type="ECO:0000259" key="1">
    <source>
        <dbReference type="Pfam" id="PF00754"/>
    </source>
</evidence>
<gene>
    <name evidence="4" type="primary">LOC727436</name>
</gene>
<accession>A0A7M7G0J6</accession>
<keyword evidence="3" id="KW-1185">Reference proteome</keyword>
<reference evidence="4" key="2">
    <citation type="submission" date="2025-04" db="UniProtKB">
        <authorList>
            <consortium name="RefSeq"/>
        </authorList>
    </citation>
    <scope>IDENTIFICATION</scope>
    <source>
        <strain evidence="4">DH4</strain>
        <tissue evidence="4">Whole body</tissue>
    </source>
</reference>
<name>A0A7M7G0J6_APIME</name>
<dbReference type="InterPro" id="IPR008979">
    <property type="entry name" value="Galactose-bd-like_sf"/>
</dbReference>
<keyword evidence="4" id="KW-0675">Receptor</keyword>
<protein>
    <submittedName>
        <fullName evidence="4">Nuclear receptor 2C2-associated protein</fullName>
    </submittedName>
</protein>
<evidence type="ECO:0000313" key="4">
    <source>
        <dbReference type="RefSeq" id="XP_001123143.2"/>
    </source>
</evidence>
<accession>A0A8B6XFW9</accession>
<reference evidence="3" key="3">
    <citation type="submission" date="2025-05" db="UniProtKB">
        <authorList>
            <consortium name="RefSeq"/>
        </authorList>
    </citation>
    <scope>NUCLEOTIDE SEQUENCE [LARGE SCALE GENOMIC DNA]</scope>
    <source>
        <strain evidence="3">DH4</strain>
    </source>
</reference>
<feature type="domain" description="F5/8 type C" evidence="1">
    <location>
        <begin position="29"/>
        <end position="126"/>
    </location>
</feature>
<dbReference type="AlphaFoldDB" id="A0A7M7G0J6"/>
<dbReference type="RefSeq" id="XP_001123143.2">
    <property type="nucleotide sequence ID" value="XM_001123143.5"/>
</dbReference>
<evidence type="ECO:0000313" key="2">
    <source>
        <dbReference type="EnsemblMetazoa" id="XP_001123143"/>
    </source>
</evidence>
<dbReference type="InterPro" id="IPR000421">
    <property type="entry name" value="FA58C"/>
</dbReference>
<sequence>MSNIFCLIMTSLLQQYKFECRVSSVLNKNNQSYGKKYMFDNCPETCWNSNSGTPQWIIIHFEQECEVSSFEIEFQGGFVGKDCHLEVGDKETKFYELFYPEDKNTIQMFNLKNSIKAKTFKFIFNESTDFFGRIIIYKLSLYS</sequence>
<proteinExistence type="predicted"/>
<organism evidence="2">
    <name type="scientific">Apis mellifera</name>
    <name type="common">Honeybee</name>
    <dbReference type="NCBI Taxonomy" id="7460"/>
    <lineage>
        <taxon>Eukaryota</taxon>
        <taxon>Metazoa</taxon>
        <taxon>Ecdysozoa</taxon>
        <taxon>Arthropoda</taxon>
        <taxon>Hexapoda</taxon>
        <taxon>Insecta</taxon>
        <taxon>Pterygota</taxon>
        <taxon>Neoptera</taxon>
        <taxon>Endopterygota</taxon>
        <taxon>Hymenoptera</taxon>
        <taxon>Apocrita</taxon>
        <taxon>Aculeata</taxon>
        <taxon>Apoidea</taxon>
        <taxon>Anthophila</taxon>
        <taxon>Apidae</taxon>
        <taxon>Apis</taxon>
    </lineage>
</organism>
<dbReference type="Pfam" id="PF00754">
    <property type="entry name" value="F5_F8_type_C"/>
    <property type="match status" value="1"/>
</dbReference>
<dbReference type="Gene3D" id="2.60.120.260">
    <property type="entry name" value="Galactose-binding domain-like"/>
    <property type="match status" value="1"/>
</dbReference>
<dbReference type="EnsemblMetazoa" id="XM_001123143">
    <property type="protein sequence ID" value="XP_001123143"/>
    <property type="gene ID" value="LOC727436"/>
</dbReference>